<dbReference type="Proteomes" id="UP000005551">
    <property type="component" value="Unassembled WGS sequence"/>
</dbReference>
<evidence type="ECO:0000259" key="1">
    <source>
        <dbReference type="Pfam" id="PF12804"/>
    </source>
</evidence>
<evidence type="ECO:0000313" key="2">
    <source>
        <dbReference type="EMBL" id="EIM76502.1"/>
    </source>
</evidence>
<dbReference type="Pfam" id="PF12804">
    <property type="entry name" value="NTP_transf_3"/>
    <property type="match status" value="1"/>
</dbReference>
<dbReference type="OrthoDB" id="9779263at2"/>
<organism evidence="2 3">
    <name type="scientific">Nitritalea halalkaliphila LW7</name>
    <dbReference type="NCBI Taxonomy" id="1189621"/>
    <lineage>
        <taxon>Bacteria</taxon>
        <taxon>Pseudomonadati</taxon>
        <taxon>Bacteroidota</taxon>
        <taxon>Cytophagia</taxon>
        <taxon>Cytophagales</taxon>
        <taxon>Cyclobacteriaceae</taxon>
        <taxon>Nitritalea</taxon>
    </lineage>
</organism>
<evidence type="ECO:0000313" key="3">
    <source>
        <dbReference type="Proteomes" id="UP000005551"/>
    </source>
</evidence>
<dbReference type="PANTHER" id="PTHR43777:SF1">
    <property type="entry name" value="MOLYBDENUM COFACTOR CYTIDYLYLTRANSFERASE"/>
    <property type="match status" value="1"/>
</dbReference>
<sequence length="202" mass="21907">MQTPQIGILLLAAGAGSRMKGSVKQLLPYRTLTLIQHSINVYQSLAVDARLVVLGAHQEEISKQTHWHDFQVAVNADWSQGMGHSLSYGLELLLQGNHLDYVLIALADQPLIERPHLEALIALAKNNPDKIIQSAFSDETGPPCLFPAHYFPELLQLNGAHGAKGIAAKYPEACLTLALPEAGTDIDTPADYEALLRLQSGS</sequence>
<proteinExistence type="predicted"/>
<keyword evidence="3" id="KW-1185">Reference proteome</keyword>
<gene>
    <name evidence="2" type="ORF">A3SI_09962</name>
</gene>
<dbReference type="InterPro" id="IPR029044">
    <property type="entry name" value="Nucleotide-diphossugar_trans"/>
</dbReference>
<dbReference type="InterPro" id="IPR025877">
    <property type="entry name" value="MobA-like_NTP_Trfase"/>
</dbReference>
<reference evidence="2 3" key="1">
    <citation type="submission" date="2012-05" db="EMBL/GenBank/DDBJ databases">
        <title>Genome sequence of Nitritalea halalkaliphila LW7.</title>
        <authorList>
            <person name="Jangir P.K."/>
            <person name="Singh A."/>
            <person name="Shivaji S."/>
            <person name="Sharma R."/>
        </authorList>
    </citation>
    <scope>NUCLEOTIDE SEQUENCE [LARGE SCALE GENOMIC DNA]</scope>
    <source>
        <strain evidence="2 3">LW7</strain>
    </source>
</reference>
<comment type="caution">
    <text evidence="2">The sequence shown here is derived from an EMBL/GenBank/DDBJ whole genome shotgun (WGS) entry which is preliminary data.</text>
</comment>
<dbReference type="CDD" id="cd04182">
    <property type="entry name" value="GT_2_like_f"/>
    <property type="match status" value="1"/>
</dbReference>
<dbReference type="Gene3D" id="3.90.550.10">
    <property type="entry name" value="Spore Coat Polysaccharide Biosynthesis Protein SpsA, Chain A"/>
    <property type="match status" value="1"/>
</dbReference>
<name>I5C3V0_9BACT</name>
<dbReference type="PANTHER" id="PTHR43777">
    <property type="entry name" value="MOLYBDENUM COFACTOR CYTIDYLYLTRANSFERASE"/>
    <property type="match status" value="1"/>
</dbReference>
<dbReference type="STRING" id="1189621.A3SI_09962"/>
<dbReference type="RefSeq" id="WP_009054982.1">
    <property type="nucleotide sequence ID" value="NZ_AJYA01000020.1"/>
</dbReference>
<dbReference type="AlphaFoldDB" id="I5C3V0"/>
<accession>I5C3V0</accession>
<dbReference type="SUPFAM" id="SSF53448">
    <property type="entry name" value="Nucleotide-diphospho-sugar transferases"/>
    <property type="match status" value="1"/>
</dbReference>
<dbReference type="EMBL" id="AJYA01000020">
    <property type="protein sequence ID" value="EIM76502.1"/>
    <property type="molecule type" value="Genomic_DNA"/>
</dbReference>
<protein>
    <submittedName>
        <fullName evidence="2">MobA-like molybdenum cofactor biosynthesis protein</fullName>
    </submittedName>
</protein>
<feature type="domain" description="MobA-like NTP transferase" evidence="1">
    <location>
        <begin position="9"/>
        <end position="170"/>
    </location>
</feature>
<dbReference type="GO" id="GO:0016779">
    <property type="term" value="F:nucleotidyltransferase activity"/>
    <property type="evidence" value="ECO:0007669"/>
    <property type="project" value="UniProtKB-ARBA"/>
</dbReference>